<dbReference type="FunFam" id="3.40.190.10:FF:000005">
    <property type="entry name" value="Porphobilinogen deaminase"/>
    <property type="match status" value="1"/>
</dbReference>
<dbReference type="AlphaFoldDB" id="A0A1F6GD44"/>
<dbReference type="EC" id="2.5.1.61" evidence="8"/>
<feature type="domain" description="Porphobilinogen deaminase N-terminal" evidence="9">
    <location>
        <begin position="5"/>
        <end position="211"/>
    </location>
</feature>
<comment type="similarity">
    <text evidence="3 8">Belongs to the HMBS family.</text>
</comment>
<evidence type="ECO:0000313" key="12">
    <source>
        <dbReference type="Proteomes" id="UP000178449"/>
    </source>
</evidence>
<dbReference type="PRINTS" id="PR00151">
    <property type="entry name" value="PORPHBDMNASE"/>
</dbReference>
<keyword evidence="6 8" id="KW-0627">Porphyrin biosynthesis</keyword>
<dbReference type="CDD" id="cd13646">
    <property type="entry name" value="PBP2_EcHMBS_like"/>
    <property type="match status" value="1"/>
</dbReference>
<evidence type="ECO:0000256" key="6">
    <source>
        <dbReference type="ARBA" id="ARBA00023244"/>
    </source>
</evidence>
<evidence type="ECO:0000256" key="3">
    <source>
        <dbReference type="ARBA" id="ARBA00005638"/>
    </source>
</evidence>
<dbReference type="NCBIfam" id="TIGR00212">
    <property type="entry name" value="hemC"/>
    <property type="match status" value="1"/>
</dbReference>
<dbReference type="InterPro" id="IPR036803">
    <property type="entry name" value="Porphobilinogen_deaminase_C_sf"/>
</dbReference>
<evidence type="ECO:0000256" key="4">
    <source>
        <dbReference type="ARBA" id="ARBA00011245"/>
    </source>
</evidence>
<evidence type="ECO:0000259" key="10">
    <source>
        <dbReference type="Pfam" id="PF03900"/>
    </source>
</evidence>
<dbReference type="GO" id="GO:0006782">
    <property type="term" value="P:protoporphyrinogen IX biosynthetic process"/>
    <property type="evidence" value="ECO:0007669"/>
    <property type="project" value="UniProtKB-UniRule"/>
</dbReference>
<dbReference type="STRING" id="1817772.A2527_11925"/>
<dbReference type="Gene3D" id="3.40.190.10">
    <property type="entry name" value="Periplasmic binding protein-like II"/>
    <property type="match status" value="2"/>
</dbReference>
<protein>
    <recommendedName>
        <fullName evidence="8">Porphobilinogen deaminase</fullName>
        <shortName evidence="8">PBG</shortName>
        <ecNumber evidence="8">2.5.1.61</ecNumber>
    </recommendedName>
    <alternativeName>
        <fullName evidence="8">Hydroxymethylbilane synthase</fullName>
        <shortName evidence="8">HMBS</shortName>
    </alternativeName>
    <alternativeName>
        <fullName evidence="8">Pre-uroporphyrinogen synthase</fullName>
    </alternativeName>
</protein>
<organism evidence="11 12">
    <name type="scientific">Candidatus Lambdaproteobacteria bacterium RIFOXYD2_FULL_50_16</name>
    <dbReference type="NCBI Taxonomy" id="1817772"/>
    <lineage>
        <taxon>Bacteria</taxon>
        <taxon>Pseudomonadati</taxon>
        <taxon>Pseudomonadota</taxon>
        <taxon>Candidatus Lambdaproteobacteria</taxon>
    </lineage>
</organism>
<evidence type="ECO:0000256" key="5">
    <source>
        <dbReference type="ARBA" id="ARBA00022679"/>
    </source>
</evidence>
<dbReference type="GO" id="GO:0004418">
    <property type="term" value="F:hydroxymethylbilane synthase activity"/>
    <property type="evidence" value="ECO:0007669"/>
    <property type="project" value="UniProtKB-UniRule"/>
</dbReference>
<reference evidence="11 12" key="1">
    <citation type="journal article" date="2016" name="Nat. Commun.">
        <title>Thousands of microbial genomes shed light on interconnected biogeochemical processes in an aquifer system.</title>
        <authorList>
            <person name="Anantharaman K."/>
            <person name="Brown C.T."/>
            <person name="Hug L.A."/>
            <person name="Sharon I."/>
            <person name="Castelle C.J."/>
            <person name="Probst A.J."/>
            <person name="Thomas B.C."/>
            <person name="Singh A."/>
            <person name="Wilkins M.J."/>
            <person name="Karaoz U."/>
            <person name="Brodie E.L."/>
            <person name="Williams K.H."/>
            <person name="Hubbard S.S."/>
            <person name="Banfield J.F."/>
        </authorList>
    </citation>
    <scope>NUCLEOTIDE SEQUENCE [LARGE SCALE GENOMIC DNA]</scope>
</reference>
<dbReference type="EMBL" id="MFNE01000019">
    <property type="protein sequence ID" value="OGG96025.1"/>
    <property type="molecule type" value="Genomic_DNA"/>
</dbReference>
<feature type="domain" description="Porphobilinogen deaminase C-terminal" evidence="10">
    <location>
        <begin position="227"/>
        <end position="295"/>
    </location>
</feature>
<gene>
    <name evidence="8" type="primary">hemC</name>
    <name evidence="11" type="ORF">A2527_11925</name>
</gene>
<dbReference type="PANTHER" id="PTHR11557">
    <property type="entry name" value="PORPHOBILINOGEN DEAMINASE"/>
    <property type="match status" value="1"/>
</dbReference>
<comment type="catalytic activity">
    <reaction evidence="7 8">
        <text>4 porphobilinogen + H2O = hydroxymethylbilane + 4 NH4(+)</text>
        <dbReference type="Rhea" id="RHEA:13185"/>
        <dbReference type="ChEBI" id="CHEBI:15377"/>
        <dbReference type="ChEBI" id="CHEBI:28938"/>
        <dbReference type="ChEBI" id="CHEBI:57845"/>
        <dbReference type="ChEBI" id="CHEBI:58126"/>
        <dbReference type="EC" id="2.5.1.61"/>
    </reaction>
</comment>
<evidence type="ECO:0000256" key="2">
    <source>
        <dbReference type="ARBA" id="ARBA00004735"/>
    </source>
</evidence>
<dbReference type="PROSITE" id="PS00533">
    <property type="entry name" value="PORPHOBILINOGEN_DEAM"/>
    <property type="match status" value="1"/>
</dbReference>
<feature type="modified residue" description="S-(dipyrrolylmethanemethyl)cysteine" evidence="8">
    <location>
        <position position="241"/>
    </location>
</feature>
<comment type="caution">
    <text evidence="11">The sequence shown here is derived from an EMBL/GenBank/DDBJ whole genome shotgun (WGS) entry which is preliminary data.</text>
</comment>
<dbReference type="PIRSF" id="PIRSF001438">
    <property type="entry name" value="4pyrrol_synth_OHMeBilane_synth"/>
    <property type="match status" value="1"/>
</dbReference>
<evidence type="ECO:0000256" key="8">
    <source>
        <dbReference type="HAMAP-Rule" id="MF_00260"/>
    </source>
</evidence>
<dbReference type="PANTHER" id="PTHR11557:SF0">
    <property type="entry name" value="PORPHOBILINOGEN DEAMINASE"/>
    <property type="match status" value="1"/>
</dbReference>
<dbReference type="UniPathway" id="UPA00251">
    <property type="reaction ID" value="UER00319"/>
</dbReference>
<comment type="miscellaneous">
    <text evidence="8">The porphobilinogen subunits are added to the dipyrromethane group.</text>
</comment>
<dbReference type="SUPFAM" id="SSF53850">
    <property type="entry name" value="Periplasmic binding protein-like II"/>
    <property type="match status" value="1"/>
</dbReference>
<comment type="cofactor">
    <cofactor evidence="8">
        <name>dipyrromethane</name>
        <dbReference type="ChEBI" id="CHEBI:60342"/>
    </cofactor>
    <text evidence="8">Binds 1 dipyrromethane group covalently.</text>
</comment>
<dbReference type="Proteomes" id="UP000178449">
    <property type="component" value="Unassembled WGS sequence"/>
</dbReference>
<dbReference type="InterPro" id="IPR022417">
    <property type="entry name" value="Porphobilin_deaminase_N"/>
</dbReference>
<evidence type="ECO:0000256" key="1">
    <source>
        <dbReference type="ARBA" id="ARBA00002869"/>
    </source>
</evidence>
<proteinExistence type="inferred from homology"/>
<accession>A0A1F6GD44</accession>
<evidence type="ECO:0000313" key="11">
    <source>
        <dbReference type="EMBL" id="OGG96025.1"/>
    </source>
</evidence>
<dbReference type="InterPro" id="IPR022419">
    <property type="entry name" value="Porphobilin_deaminase_cofac_BS"/>
</dbReference>
<sequence>MKDKLIIATRDSALALWQANWVKDQVENLRPGVKVELKTMKTQGDKILDSPLSKIGGKGLFVKELEVALLKGEADIAVHSMKDVPAQLPEGLELSVITQRETPDDAFVSNQYASFKDLPSGARVGSSSLRRVAQLKRARPDLVYLDLRGNVNTRLRKLDEGNYEAIILAAAGLVRLEMAGRIRERLNHELCLPALCQGIVGIESRVGDLAILNLIQKLNHGPSEKLALAERALMQRLNGGCQVPFAGQAQLLPGGQMEMTALVAMPDGSGMLKLSETGNPEDPKGLGIRLAERLLAAGADRILAALGIEVA</sequence>
<comment type="function">
    <text evidence="1 8">Tetrapolymerization of the monopyrrole PBG into the hydroxymethylbilane pre-uroporphyrinogen in several discrete steps.</text>
</comment>
<dbReference type="InterPro" id="IPR022418">
    <property type="entry name" value="Porphobilinogen_deaminase_C"/>
</dbReference>
<comment type="subunit">
    <text evidence="4 8">Monomer.</text>
</comment>
<dbReference type="Pfam" id="PF01379">
    <property type="entry name" value="Porphobil_deam"/>
    <property type="match status" value="1"/>
</dbReference>
<evidence type="ECO:0000256" key="7">
    <source>
        <dbReference type="ARBA" id="ARBA00048169"/>
    </source>
</evidence>
<dbReference type="SUPFAM" id="SSF54782">
    <property type="entry name" value="Porphobilinogen deaminase (hydroxymethylbilane synthase), C-terminal domain"/>
    <property type="match status" value="1"/>
</dbReference>
<comment type="pathway">
    <text evidence="2">Porphyrin-containing compound metabolism; protoporphyrin-IX biosynthesis; coproporphyrinogen-III from 5-aminolevulinate: step 2/4.</text>
</comment>
<dbReference type="Gene3D" id="3.30.160.40">
    <property type="entry name" value="Porphobilinogen deaminase, C-terminal domain"/>
    <property type="match status" value="1"/>
</dbReference>
<dbReference type="FunFam" id="3.40.190.10:FF:000004">
    <property type="entry name" value="Porphobilinogen deaminase"/>
    <property type="match status" value="1"/>
</dbReference>
<dbReference type="HAMAP" id="MF_00260">
    <property type="entry name" value="Porphobil_deam"/>
    <property type="match status" value="1"/>
</dbReference>
<evidence type="ECO:0000259" key="9">
    <source>
        <dbReference type="Pfam" id="PF01379"/>
    </source>
</evidence>
<dbReference type="Pfam" id="PF03900">
    <property type="entry name" value="Porphobil_deamC"/>
    <property type="match status" value="1"/>
</dbReference>
<name>A0A1F6GD44_9PROT</name>
<dbReference type="GO" id="GO:0005737">
    <property type="term" value="C:cytoplasm"/>
    <property type="evidence" value="ECO:0007669"/>
    <property type="project" value="UniProtKB-UniRule"/>
</dbReference>
<keyword evidence="5 8" id="KW-0808">Transferase</keyword>
<dbReference type="InterPro" id="IPR000860">
    <property type="entry name" value="HemC"/>
</dbReference>